<comment type="caution">
    <text evidence="1">The sequence shown here is derived from an EMBL/GenBank/DDBJ whole genome shotgun (WGS) entry which is preliminary data.</text>
</comment>
<keyword evidence="2" id="KW-1185">Reference proteome</keyword>
<reference evidence="1" key="1">
    <citation type="submission" date="2021-07" db="EMBL/GenBank/DDBJ databases">
        <title>Pseudohoeflea marina sp. nov. a polyhydroxyalcanoate-producing bacterium.</title>
        <authorList>
            <person name="Zheng W."/>
            <person name="Yu S."/>
            <person name="Huang Y."/>
        </authorList>
    </citation>
    <scope>NUCLEOTIDE SEQUENCE</scope>
    <source>
        <strain evidence="1">DP4N28-3</strain>
    </source>
</reference>
<accession>A0ABS6WP12</accession>
<gene>
    <name evidence="1" type="ORF">KY465_06070</name>
</gene>
<dbReference type="EMBL" id="JAHWQX010000002">
    <property type="protein sequence ID" value="MBW3096840.1"/>
    <property type="molecule type" value="Genomic_DNA"/>
</dbReference>
<dbReference type="Proteomes" id="UP001430804">
    <property type="component" value="Unassembled WGS sequence"/>
</dbReference>
<sequence length="118" mass="13894">MRQWRTDIENAPRGREVRIVKIVNGAKKGRRHIEREFVWLASKCGIVTKSYWVWPIRRGRFGTCSSVPRWCMFATHERPIAWRPFIEGEFPEVELEDGTVVYPNGREPEFPDHLLEAA</sequence>
<organism evidence="1 2">
    <name type="scientific">Pseudohoeflea coraliihabitans</name>
    <dbReference type="NCBI Taxonomy" id="2860393"/>
    <lineage>
        <taxon>Bacteria</taxon>
        <taxon>Pseudomonadati</taxon>
        <taxon>Pseudomonadota</taxon>
        <taxon>Alphaproteobacteria</taxon>
        <taxon>Hyphomicrobiales</taxon>
        <taxon>Rhizobiaceae</taxon>
        <taxon>Pseudohoeflea</taxon>
    </lineage>
</organism>
<name>A0ABS6WP12_9HYPH</name>
<proteinExistence type="predicted"/>
<evidence type="ECO:0000313" key="1">
    <source>
        <dbReference type="EMBL" id="MBW3096840.1"/>
    </source>
</evidence>
<evidence type="ECO:0000313" key="2">
    <source>
        <dbReference type="Proteomes" id="UP001430804"/>
    </source>
</evidence>
<protein>
    <submittedName>
        <fullName evidence="1">Uncharacterized protein</fullName>
    </submittedName>
</protein>
<dbReference type="RefSeq" id="WP_219200808.1">
    <property type="nucleotide sequence ID" value="NZ_JAHWQX010000002.1"/>
</dbReference>